<keyword evidence="2" id="KW-0472">Membrane</keyword>
<evidence type="ECO:0000256" key="1">
    <source>
        <dbReference type="SAM" id="MobiDB-lite"/>
    </source>
</evidence>
<organism evidence="3 4">
    <name type="scientific">Invertebrate iridescent virus 30</name>
    <dbReference type="NCBI Taxonomy" id="345585"/>
    <lineage>
        <taxon>Viruses</taxon>
        <taxon>Varidnaviria</taxon>
        <taxon>Bamfordvirae</taxon>
        <taxon>Nucleocytoviricota</taxon>
        <taxon>Megaviricetes</taxon>
        <taxon>Pimascovirales</taxon>
        <taxon>Pimascovirales incertae sedis</taxon>
        <taxon>Iridoviridae</taxon>
        <taxon>Betairidovirinae</taxon>
        <taxon>Chloriridovirus</taxon>
        <taxon>Chloriridovirus simulium1</taxon>
        <taxon>Invertebrate iridescent virus 22</taxon>
    </lineage>
</organism>
<dbReference type="KEGG" id="vg:18501215"/>
<evidence type="ECO:0000256" key="2">
    <source>
        <dbReference type="SAM" id="Phobius"/>
    </source>
</evidence>
<dbReference type="OrthoDB" id="19010at10239"/>
<evidence type="ECO:0000313" key="4">
    <source>
        <dbReference type="Proteomes" id="UP000136450"/>
    </source>
</evidence>
<dbReference type="GeneID" id="18501215"/>
<feature type="transmembrane region" description="Helical" evidence="2">
    <location>
        <begin position="140"/>
        <end position="160"/>
    </location>
</feature>
<evidence type="ECO:0000313" key="3">
    <source>
        <dbReference type="EMBL" id="CCV02215.1"/>
    </source>
</evidence>
<reference evidence="3 4" key="1">
    <citation type="submission" date="2013-03" db="EMBL/GenBank/DDBJ databases">
        <title>Genomic and evolutionary features of invertebrate iridoviruse.</title>
        <authorList>
            <person name="Piegu B."/>
            <person name="Guizard S."/>
            <person name="Bideshi D."/>
            <person name="Spears T."/>
            <person name="Federici B."/>
            <person name="Bigot Y."/>
        </authorList>
    </citation>
    <scope>NUCLEOTIDE SEQUENCE [LARGE SCALE GENOMIC DNA]</scope>
</reference>
<feature type="compositionally biased region" description="Low complexity" evidence="1">
    <location>
        <begin position="108"/>
        <end position="122"/>
    </location>
</feature>
<gene>
    <name evidence="3" type="primary">020L</name>
    <name evidence="3" type="ORF">IIV30_020L</name>
</gene>
<sequence length="186" mass="21220">MDTGTKTYQIDKHKQLIPLNGNTVNFSCFFEVKSKDKKPFNITIVEQGEIKPKQYKLVDDGYINGQIESDGQLKSYFLVLKAQQPCECNVRVVLKPKEAESSPPQPLPQQSSPPLVQQSPQQPLAQDPNLMVVQTIPESYFQMKYIIGISVVLILLYLVYKYRKTIFGKFMTKETLARSISSTSFY</sequence>
<protein>
    <submittedName>
        <fullName evidence="3">Uncharacterized protein</fullName>
    </submittedName>
</protein>
<proteinExistence type="predicted"/>
<keyword evidence="2" id="KW-1133">Transmembrane helix</keyword>
<feature type="region of interest" description="Disordered" evidence="1">
    <location>
        <begin position="99"/>
        <end position="122"/>
    </location>
</feature>
<accession>W8W2H5</accession>
<dbReference type="RefSeq" id="YP_009010314.1">
    <property type="nucleotide sequence ID" value="NC_023611.1"/>
</dbReference>
<dbReference type="Proteomes" id="UP000136450">
    <property type="component" value="Segment"/>
</dbReference>
<dbReference type="EMBL" id="HF920636">
    <property type="protein sequence ID" value="CCV02215.1"/>
    <property type="molecule type" value="Genomic_DNA"/>
</dbReference>
<name>W8W2H5_9VIRU</name>
<keyword evidence="2" id="KW-0812">Transmembrane</keyword>